<feature type="chain" id="PRO_5011697477" description="VPLPA-CTERM protein sorting domain-containing protein" evidence="2">
    <location>
        <begin position="23"/>
        <end position="180"/>
    </location>
</feature>
<feature type="signal peptide" evidence="2">
    <location>
        <begin position="1"/>
        <end position="22"/>
    </location>
</feature>
<keyword evidence="1" id="KW-0812">Transmembrane</keyword>
<organism evidence="3 4">
    <name type="scientific">Syntrophus gentianae</name>
    <dbReference type="NCBI Taxonomy" id="43775"/>
    <lineage>
        <taxon>Bacteria</taxon>
        <taxon>Pseudomonadati</taxon>
        <taxon>Thermodesulfobacteriota</taxon>
        <taxon>Syntrophia</taxon>
        <taxon>Syntrophales</taxon>
        <taxon>Syntrophaceae</taxon>
        <taxon>Syntrophus</taxon>
    </lineage>
</organism>
<name>A0A1H7UYF7_9BACT</name>
<reference evidence="3 4" key="1">
    <citation type="submission" date="2016-10" db="EMBL/GenBank/DDBJ databases">
        <authorList>
            <person name="de Groot N.N."/>
        </authorList>
    </citation>
    <scope>NUCLEOTIDE SEQUENCE [LARGE SCALE GENOMIC DNA]</scope>
    <source>
        <strain evidence="3 4">DSM 8423</strain>
    </source>
</reference>
<gene>
    <name evidence="3" type="ORF">SAMN04489760_102175</name>
</gene>
<evidence type="ECO:0000256" key="2">
    <source>
        <dbReference type="SAM" id="SignalP"/>
    </source>
</evidence>
<dbReference type="EMBL" id="FOBS01000002">
    <property type="protein sequence ID" value="SEM01668.1"/>
    <property type="molecule type" value="Genomic_DNA"/>
</dbReference>
<keyword evidence="1" id="KW-0472">Membrane</keyword>
<keyword evidence="2" id="KW-0732">Signal</keyword>
<dbReference type="Proteomes" id="UP000198744">
    <property type="component" value="Unassembled WGS sequence"/>
</dbReference>
<sequence length="180" mass="19624">MKSAKLFLIGLVVLLFASSGHAMIWNWSFSTEAGTFTTDGTGTPGWYNVSDFSVTSTGMGATIGSWSGSQYAASGYSTETPYKFQWDGSAVVKWDSAGSNSFDWLVFKDLAQPYYYFFGWETGNFNTVDQAAYYYEYGSVSQPSYHVDVDQGGVVPIPGAILLFAPGLAGLIAVRRRLKV</sequence>
<keyword evidence="1" id="KW-1133">Transmembrane helix</keyword>
<evidence type="ECO:0000313" key="3">
    <source>
        <dbReference type="EMBL" id="SEM01668.1"/>
    </source>
</evidence>
<dbReference type="AlphaFoldDB" id="A0A1H7UYF7"/>
<proteinExistence type="predicted"/>
<evidence type="ECO:0008006" key="5">
    <source>
        <dbReference type="Google" id="ProtNLM"/>
    </source>
</evidence>
<keyword evidence="4" id="KW-1185">Reference proteome</keyword>
<accession>A0A1H7UYF7</accession>
<feature type="transmembrane region" description="Helical" evidence="1">
    <location>
        <begin position="153"/>
        <end position="174"/>
    </location>
</feature>
<evidence type="ECO:0000256" key="1">
    <source>
        <dbReference type="SAM" id="Phobius"/>
    </source>
</evidence>
<evidence type="ECO:0000313" key="4">
    <source>
        <dbReference type="Proteomes" id="UP000198744"/>
    </source>
</evidence>
<protein>
    <recommendedName>
        <fullName evidence="5">VPLPA-CTERM protein sorting domain-containing protein</fullName>
    </recommendedName>
</protein>